<keyword evidence="2" id="KW-0614">Plasmid</keyword>
<geneLocation type="plasmid" evidence="3">
    <name>pKB14400_2</name>
</geneLocation>
<dbReference type="EMBL" id="CP014675">
    <property type="protein sequence ID" value="AOX18597.1"/>
    <property type="molecule type" value="Genomic_DNA"/>
</dbReference>
<dbReference type="KEGG" id="kba:A0U89_15290"/>
<protein>
    <submittedName>
        <fullName evidence="2">Uncharacterized protein</fullName>
    </submittedName>
</protein>
<dbReference type="AlphaFoldDB" id="A0A1D8UYG9"/>
<geneLocation type="plasmid" evidence="2">
    <name>pKB14400_1</name>
</geneLocation>
<evidence type="ECO:0000313" key="4">
    <source>
        <dbReference type="Proteomes" id="UP000179145"/>
    </source>
</evidence>
<evidence type="ECO:0000256" key="1">
    <source>
        <dbReference type="SAM" id="MobiDB-lite"/>
    </source>
</evidence>
<dbReference type="KEGG" id="kba:A0U89_14010"/>
<dbReference type="OrthoDB" id="8455663at2"/>
<evidence type="ECO:0000313" key="2">
    <source>
        <dbReference type="EMBL" id="AOX18597.1"/>
    </source>
</evidence>
<geneLocation type="plasmid" evidence="4">
    <name>pkb14400_2</name>
</geneLocation>
<dbReference type="EMBL" id="CP014676">
    <property type="protein sequence ID" value="AOX18725.1"/>
    <property type="molecule type" value="Genomic_DNA"/>
</dbReference>
<evidence type="ECO:0000313" key="3">
    <source>
        <dbReference type="EMBL" id="AOX18725.1"/>
    </source>
</evidence>
<geneLocation type="plasmid" evidence="4">
    <name>pkb14400_1</name>
</geneLocation>
<feature type="region of interest" description="Disordered" evidence="1">
    <location>
        <begin position="1"/>
        <end position="21"/>
    </location>
</feature>
<keyword evidence="4" id="KW-1185">Reference proteome</keyword>
<proteinExistence type="predicted"/>
<gene>
    <name evidence="2" type="ORF">A0U89_14010</name>
    <name evidence="3" type="ORF">A0U89_15290</name>
</gene>
<dbReference type="Proteomes" id="UP000179145">
    <property type="component" value="Plasmid pKB14400_1"/>
</dbReference>
<name>A0A1D8UYG9_9PROT</name>
<reference evidence="2" key="2">
    <citation type="submission" date="2016-03" db="EMBL/GenBank/DDBJ databases">
        <authorList>
            <person name="Ploux O."/>
        </authorList>
    </citation>
    <scope>NUCLEOTIDE SEQUENCE</scope>
    <source>
        <strain evidence="2">DSM 14400</strain>
        <plasmid evidence="2">pKB14400_1</plasmid>
        <plasmid evidence="3">pKB14400_2</plasmid>
    </source>
</reference>
<accession>A0A1D8UYG9</accession>
<reference evidence="2 4" key="1">
    <citation type="journal article" date="2016" name="Microb. Cell Fact.">
        <title>Dissection of exopolysaccharide biosynthesis in Kozakia baliensis.</title>
        <authorList>
            <person name="Brandt J.U."/>
            <person name="Jakob F."/>
            <person name="Behr J."/>
            <person name="Geissler A.J."/>
            <person name="Vogel R.F."/>
        </authorList>
    </citation>
    <scope>NUCLEOTIDE SEQUENCE [LARGE SCALE GENOMIC DNA]</scope>
    <source>
        <strain evidence="2 4">DSM 14400</strain>
        <plasmid evidence="2">pKB14400_1</plasmid>
        <plasmid evidence="3">pKB14400_2</plasmid>
        <plasmid evidence="4">Plasmid pkb14400_1</plasmid>
        <plasmid evidence="4">Plasmid pkb14400_2</plasmid>
    </source>
</reference>
<sequence>MVPRGVKITFGPDTDQAQPVDWQGGRTWNRVLATTVAQCGYRIDVGHNQVAILQQNRRPSHDGA</sequence>
<dbReference type="Proteomes" id="UP000179145">
    <property type="component" value="Plasmid pKB14400_2"/>
</dbReference>
<organism evidence="2 4">
    <name type="scientific">Kozakia baliensis</name>
    <dbReference type="NCBI Taxonomy" id="153496"/>
    <lineage>
        <taxon>Bacteria</taxon>
        <taxon>Pseudomonadati</taxon>
        <taxon>Pseudomonadota</taxon>
        <taxon>Alphaproteobacteria</taxon>
        <taxon>Acetobacterales</taxon>
        <taxon>Acetobacteraceae</taxon>
        <taxon>Kozakia</taxon>
    </lineage>
</organism>